<dbReference type="OrthoDB" id="3216107at2"/>
<dbReference type="InterPro" id="IPR016181">
    <property type="entry name" value="Acyl_CoA_acyltransferase"/>
</dbReference>
<dbReference type="AlphaFoldDB" id="A0A084GJR3"/>
<reference evidence="2 3" key="1">
    <citation type="journal article" date="2005" name="Int. J. Syst. Evol. Microbiol.">
        <title>Bacillus cibi sp. nov., isolated from jeotgal, a traditional Korean fermented seafood.</title>
        <authorList>
            <person name="Yoon J.H."/>
            <person name="Lee C.H."/>
            <person name="Oh T.K."/>
        </authorList>
    </citation>
    <scope>NUCLEOTIDE SEQUENCE [LARGE SCALE GENOMIC DNA]</scope>
    <source>
        <strain evidence="2 3">DSM 16189</strain>
    </source>
</reference>
<keyword evidence="3" id="KW-1185">Reference proteome</keyword>
<dbReference type="PROSITE" id="PS51186">
    <property type="entry name" value="GNAT"/>
    <property type="match status" value="1"/>
</dbReference>
<sequence length="140" mass="15899">MIWKKEGFFVSDEQDLLQIDKIAGWIGSQYWAKGRPVHVIEESVRNSLSFGLYESSGTQIGFARVITDRTVFSWLMDVVIDDSARGEGLGKWLVQCVLDHPDLINTKFGLATKDAHGLYRQFGFETDECMRRPVMGRPLA</sequence>
<dbReference type="Gene3D" id="3.40.630.30">
    <property type="match status" value="1"/>
</dbReference>
<dbReference type="Pfam" id="PF13508">
    <property type="entry name" value="Acetyltransf_7"/>
    <property type="match status" value="1"/>
</dbReference>
<dbReference type="CDD" id="cd04301">
    <property type="entry name" value="NAT_SF"/>
    <property type="match status" value="1"/>
</dbReference>
<dbReference type="PANTHER" id="PTHR43233">
    <property type="entry name" value="FAMILY N-ACETYLTRANSFERASE, PUTATIVE (AFU_ORTHOLOGUE AFUA_6G03350)-RELATED"/>
    <property type="match status" value="1"/>
</dbReference>
<organism evidence="2 3">
    <name type="scientific">Metabacillus indicus</name>
    <name type="common">Bacillus indicus</name>
    <dbReference type="NCBI Taxonomy" id="246786"/>
    <lineage>
        <taxon>Bacteria</taxon>
        <taxon>Bacillati</taxon>
        <taxon>Bacillota</taxon>
        <taxon>Bacilli</taxon>
        <taxon>Bacillales</taxon>
        <taxon>Bacillaceae</taxon>
        <taxon>Metabacillus</taxon>
    </lineage>
</organism>
<dbReference type="InterPro" id="IPR000182">
    <property type="entry name" value="GNAT_dom"/>
</dbReference>
<dbReference type="RefSeq" id="WP_029567131.1">
    <property type="nucleotide sequence ID" value="NZ_JNVC02000019.1"/>
</dbReference>
<gene>
    <name evidence="2" type="ORF">GS18_0219530</name>
</gene>
<accession>A0A084GJR3</accession>
<proteinExistence type="predicted"/>
<dbReference type="PANTHER" id="PTHR43233:SF1">
    <property type="entry name" value="FAMILY N-ACETYLTRANSFERASE, PUTATIVE (AFU_ORTHOLOGUE AFUA_6G03350)-RELATED"/>
    <property type="match status" value="1"/>
</dbReference>
<protein>
    <recommendedName>
        <fullName evidence="1">N-acetyltransferase domain-containing protein</fullName>
    </recommendedName>
</protein>
<evidence type="ECO:0000313" key="2">
    <source>
        <dbReference type="EMBL" id="KEZ47575.1"/>
    </source>
</evidence>
<dbReference type="GO" id="GO:0016747">
    <property type="term" value="F:acyltransferase activity, transferring groups other than amino-acyl groups"/>
    <property type="evidence" value="ECO:0007669"/>
    <property type="project" value="InterPro"/>
</dbReference>
<name>A0A084GJR3_METID</name>
<feature type="domain" description="N-acetyltransferase" evidence="1">
    <location>
        <begin position="6"/>
        <end position="140"/>
    </location>
</feature>
<evidence type="ECO:0000313" key="3">
    <source>
        <dbReference type="Proteomes" id="UP000028549"/>
    </source>
</evidence>
<dbReference type="EMBL" id="JNVC02000019">
    <property type="protein sequence ID" value="KEZ47575.1"/>
    <property type="molecule type" value="Genomic_DNA"/>
</dbReference>
<dbReference type="Proteomes" id="UP000028549">
    <property type="component" value="Unassembled WGS sequence"/>
</dbReference>
<dbReference type="STRING" id="246786.GS18_0219530"/>
<dbReference type="InterPro" id="IPR053144">
    <property type="entry name" value="Acetyltransferase_Butenolide"/>
</dbReference>
<comment type="caution">
    <text evidence="2">The sequence shown here is derived from an EMBL/GenBank/DDBJ whole genome shotgun (WGS) entry which is preliminary data.</text>
</comment>
<dbReference type="SUPFAM" id="SSF55729">
    <property type="entry name" value="Acyl-CoA N-acyltransferases (Nat)"/>
    <property type="match status" value="1"/>
</dbReference>
<evidence type="ECO:0000259" key="1">
    <source>
        <dbReference type="PROSITE" id="PS51186"/>
    </source>
</evidence>